<keyword evidence="2 7" id="KW-0963">Cytoplasm</keyword>
<dbReference type="SUPFAM" id="SSF50249">
    <property type="entry name" value="Nucleic acid-binding proteins"/>
    <property type="match status" value="1"/>
</dbReference>
<dbReference type="SUPFAM" id="SSF55666">
    <property type="entry name" value="Ribonuclease PH domain 2-like"/>
    <property type="match status" value="2"/>
</dbReference>
<evidence type="ECO:0000313" key="11">
    <source>
        <dbReference type="Proteomes" id="UP001165383"/>
    </source>
</evidence>
<feature type="domain" description="S1 motif" evidence="9">
    <location>
        <begin position="621"/>
        <end position="689"/>
    </location>
</feature>
<dbReference type="CDD" id="cd11364">
    <property type="entry name" value="RNase_PH_PNPase_2"/>
    <property type="match status" value="1"/>
</dbReference>
<dbReference type="SUPFAM" id="SSF54211">
    <property type="entry name" value="Ribosomal protein S5 domain 2-like"/>
    <property type="match status" value="2"/>
</dbReference>
<comment type="similarity">
    <text evidence="1 7">Belongs to the polyribonucleotide nucleotidyltransferase family.</text>
</comment>
<feature type="region of interest" description="Disordered" evidence="8">
    <location>
        <begin position="687"/>
        <end position="790"/>
    </location>
</feature>
<dbReference type="CDD" id="cd11363">
    <property type="entry name" value="RNase_PH_PNPase_1"/>
    <property type="match status" value="1"/>
</dbReference>
<evidence type="ECO:0000256" key="8">
    <source>
        <dbReference type="SAM" id="MobiDB-lite"/>
    </source>
</evidence>
<evidence type="ECO:0000256" key="5">
    <source>
        <dbReference type="ARBA" id="ARBA00022842"/>
    </source>
</evidence>
<dbReference type="InterPro" id="IPR003029">
    <property type="entry name" value="S1_domain"/>
</dbReference>
<dbReference type="Pfam" id="PF01138">
    <property type="entry name" value="RNase_PH"/>
    <property type="match status" value="2"/>
</dbReference>
<dbReference type="HAMAP" id="MF_01595">
    <property type="entry name" value="PNPase"/>
    <property type="match status" value="1"/>
</dbReference>
<organism evidence="10 11">
    <name type="scientific">Sphingomonas brevis</name>
    <dbReference type="NCBI Taxonomy" id="2908206"/>
    <lineage>
        <taxon>Bacteria</taxon>
        <taxon>Pseudomonadati</taxon>
        <taxon>Pseudomonadota</taxon>
        <taxon>Alphaproteobacteria</taxon>
        <taxon>Sphingomonadales</taxon>
        <taxon>Sphingomonadaceae</taxon>
        <taxon>Sphingomonas</taxon>
    </lineage>
</organism>
<dbReference type="InterPro" id="IPR036345">
    <property type="entry name" value="ExoRNase_PH_dom2_sf"/>
</dbReference>
<feature type="binding site" evidence="7">
    <location>
        <position position="491"/>
    </location>
    <ligand>
        <name>Mg(2+)</name>
        <dbReference type="ChEBI" id="CHEBI:18420"/>
    </ligand>
</feature>
<dbReference type="SUPFAM" id="SSF54791">
    <property type="entry name" value="Eukaryotic type KH-domain (KH-domain type I)"/>
    <property type="match status" value="1"/>
</dbReference>
<keyword evidence="7" id="KW-0479">Metal-binding</keyword>
<dbReference type="InterPro" id="IPR036456">
    <property type="entry name" value="PNPase_PH_RNA-bd_sf"/>
</dbReference>
<gene>
    <name evidence="7 10" type="primary">pnp</name>
    <name evidence="10" type="ORF">LZ518_07330</name>
</gene>
<keyword evidence="11" id="KW-1185">Reference proteome</keyword>
<dbReference type="InterPro" id="IPR004088">
    <property type="entry name" value="KH_dom_type_1"/>
</dbReference>
<dbReference type="Pfam" id="PF03726">
    <property type="entry name" value="PNPase"/>
    <property type="match status" value="1"/>
</dbReference>
<evidence type="ECO:0000256" key="6">
    <source>
        <dbReference type="ARBA" id="ARBA00022884"/>
    </source>
</evidence>
<dbReference type="InterPro" id="IPR027408">
    <property type="entry name" value="PNPase/RNase_PH_dom_sf"/>
</dbReference>
<dbReference type="InterPro" id="IPR004087">
    <property type="entry name" value="KH_dom"/>
</dbReference>
<reference evidence="10" key="1">
    <citation type="submission" date="2022-05" db="EMBL/GenBank/DDBJ databases">
        <authorList>
            <person name="Jo J.-H."/>
            <person name="Im W.-T."/>
        </authorList>
    </citation>
    <scope>NUCLEOTIDE SEQUENCE</scope>
    <source>
        <strain evidence="10">RB56-2</strain>
    </source>
</reference>
<dbReference type="PROSITE" id="PS50084">
    <property type="entry name" value="KH_TYPE_1"/>
    <property type="match status" value="1"/>
</dbReference>
<dbReference type="InterPro" id="IPR012340">
    <property type="entry name" value="NA-bd_OB-fold"/>
</dbReference>
<dbReference type="Pfam" id="PF00575">
    <property type="entry name" value="S1"/>
    <property type="match status" value="1"/>
</dbReference>
<comment type="function">
    <text evidence="7">Involved in mRNA degradation. Catalyzes the phosphorolysis of single-stranded polyribonucleotides processively in the 3'- to 5'-direction.</text>
</comment>
<name>A0ABT0S955_9SPHN</name>
<keyword evidence="6 7" id="KW-0694">RNA-binding</keyword>
<dbReference type="SMART" id="SM00316">
    <property type="entry name" value="S1"/>
    <property type="match status" value="1"/>
</dbReference>
<sequence>MFDIKTVEIELGGKTLKLETGRVARQADGAVLATLGETVVLCAVTAAKSVKPGQDFFPLTVHYQEKFSAAGRIPGGFFKRERGATEKETLTSRLIDRPIRPLFPEGFYNEVLVIAQVLSYDGENEPDILAMIAASAALTISGVPFMGPIGAARVGYIDGEYILNPTQEQVKEGQLDLVVAGTPNAVMMVESEAKELSEEVMLGAVMFAHKASQKVCNAIISLAEKAAKDPWELATSDAKTAAKDKLKKLVGKDIEAAYKLTDKSQRSAALNEIREKAKEAFAEADPQEQMAASKAVKSLEADIVRTAILKEGRRIDGRDTKTVRPIEAVVGFLPRTHGSSLFTRGETQAIVSTTLGTKDAEQMIDGLEGLSYSRFMVHYNFPPYSVGEVGRFGAPSRRDTGHGKLAWRALHPMLPSAEEFPYTIRVLSDITESNGSSSMATVCGGSLAMMDAGVPMARPVAGIAMGLILEGKDFAVLSDILGDEDHLGDMDFKVAGTSDGITSLQMDIKVAGITQEIMQVALAQAKDGRAHILGEMAKALDHTRSELSAHAPRIETMQIPKDKIREVIGTGGKVIREIVATTGAKVDIDDEGLIKISSSDLSQIEAARQWIHGIVAEPEPGTIYTGKVASIVDFGAFVTFMPGKDGLVHVSEIKNERVENVRDVLSEGQEVKVKLLEVDPRGKVRLSMRLVDQDTGAELEDTRPPREPREDRGPRGDRGDRGPRRDGRGPRRDGGDRDRGPRREGGDRGDRGPRGEGRGDRGPRREGGDRQRDDGPAPEFAPAFLRNDDE</sequence>
<dbReference type="CDD" id="cd02393">
    <property type="entry name" value="KH-I_PNPase"/>
    <property type="match status" value="1"/>
</dbReference>
<dbReference type="Gene3D" id="2.40.50.140">
    <property type="entry name" value="Nucleic acid-binding proteins"/>
    <property type="match status" value="1"/>
</dbReference>
<dbReference type="PROSITE" id="PS50126">
    <property type="entry name" value="S1"/>
    <property type="match status" value="1"/>
</dbReference>
<dbReference type="Proteomes" id="UP001165383">
    <property type="component" value="Unassembled WGS sequence"/>
</dbReference>
<comment type="cofactor">
    <cofactor evidence="7">
        <name>Mg(2+)</name>
        <dbReference type="ChEBI" id="CHEBI:18420"/>
    </cofactor>
</comment>
<dbReference type="SUPFAM" id="SSF46915">
    <property type="entry name" value="Polynucleotide phosphorylase/guanosine pentaphosphate synthase (PNPase/GPSI), domain 3"/>
    <property type="match status" value="1"/>
</dbReference>
<comment type="caution">
    <text evidence="10">The sequence shown here is derived from an EMBL/GenBank/DDBJ whole genome shotgun (WGS) entry which is preliminary data.</text>
</comment>
<comment type="subcellular location">
    <subcellularLocation>
        <location evidence="7">Cytoplasm</location>
    </subcellularLocation>
</comment>
<dbReference type="Pfam" id="PF03725">
    <property type="entry name" value="RNase_PH_C"/>
    <property type="match status" value="1"/>
</dbReference>
<dbReference type="InterPro" id="IPR015848">
    <property type="entry name" value="PNPase_PH_RNA-bd_bac/org-type"/>
</dbReference>
<dbReference type="EC" id="2.7.7.8" evidence="7"/>
<keyword evidence="3 7" id="KW-0808">Transferase</keyword>
<evidence type="ECO:0000256" key="3">
    <source>
        <dbReference type="ARBA" id="ARBA00022679"/>
    </source>
</evidence>
<dbReference type="InterPro" id="IPR001247">
    <property type="entry name" value="ExoRNase_PH_dom1"/>
</dbReference>
<dbReference type="InterPro" id="IPR036612">
    <property type="entry name" value="KH_dom_type_1_sf"/>
</dbReference>
<comment type="catalytic activity">
    <reaction evidence="7">
        <text>RNA(n+1) + phosphate = RNA(n) + a ribonucleoside 5'-diphosphate</text>
        <dbReference type="Rhea" id="RHEA:22096"/>
        <dbReference type="Rhea" id="RHEA-COMP:14527"/>
        <dbReference type="Rhea" id="RHEA-COMP:17342"/>
        <dbReference type="ChEBI" id="CHEBI:43474"/>
        <dbReference type="ChEBI" id="CHEBI:57930"/>
        <dbReference type="ChEBI" id="CHEBI:140395"/>
        <dbReference type="EC" id="2.7.7.8"/>
    </reaction>
</comment>
<dbReference type="NCBIfam" id="NF008805">
    <property type="entry name" value="PRK11824.1"/>
    <property type="match status" value="1"/>
</dbReference>
<dbReference type="PANTHER" id="PTHR11252:SF0">
    <property type="entry name" value="POLYRIBONUCLEOTIDE NUCLEOTIDYLTRANSFERASE 1, MITOCHONDRIAL"/>
    <property type="match status" value="1"/>
</dbReference>
<dbReference type="SMART" id="SM00322">
    <property type="entry name" value="KH"/>
    <property type="match status" value="1"/>
</dbReference>
<dbReference type="GO" id="GO:0004654">
    <property type="term" value="F:polyribonucleotide nucleotidyltransferase activity"/>
    <property type="evidence" value="ECO:0007669"/>
    <property type="project" value="UniProtKB-EC"/>
</dbReference>
<dbReference type="PIRSF" id="PIRSF005499">
    <property type="entry name" value="PNPase"/>
    <property type="match status" value="1"/>
</dbReference>
<keyword evidence="4 7" id="KW-0548">Nucleotidyltransferase</keyword>
<feature type="binding site" evidence="7">
    <location>
        <position position="485"/>
    </location>
    <ligand>
        <name>Mg(2+)</name>
        <dbReference type="ChEBI" id="CHEBI:18420"/>
    </ligand>
</feature>
<accession>A0ABT0S955</accession>
<dbReference type="CDD" id="cd04472">
    <property type="entry name" value="S1_PNPase"/>
    <property type="match status" value="1"/>
</dbReference>
<keyword evidence="5 7" id="KW-0460">Magnesium</keyword>
<protein>
    <recommendedName>
        <fullName evidence="7">Polyribonucleotide nucleotidyltransferase</fullName>
        <ecNumber evidence="7">2.7.7.8</ecNumber>
    </recommendedName>
    <alternativeName>
        <fullName evidence="7">Polynucleotide phosphorylase</fullName>
        <shortName evidence="7">PNPase</shortName>
    </alternativeName>
</protein>
<feature type="compositionally biased region" description="Basic and acidic residues" evidence="8">
    <location>
        <begin position="700"/>
        <end position="775"/>
    </location>
</feature>
<dbReference type="Gene3D" id="3.30.1370.10">
    <property type="entry name" value="K Homology domain, type 1"/>
    <property type="match status" value="1"/>
</dbReference>
<evidence type="ECO:0000256" key="7">
    <source>
        <dbReference type="HAMAP-Rule" id="MF_01595"/>
    </source>
</evidence>
<evidence type="ECO:0000256" key="2">
    <source>
        <dbReference type="ARBA" id="ARBA00022490"/>
    </source>
</evidence>
<evidence type="ECO:0000313" key="10">
    <source>
        <dbReference type="EMBL" id="MCL6740941.1"/>
    </source>
</evidence>
<evidence type="ECO:0000256" key="4">
    <source>
        <dbReference type="ARBA" id="ARBA00022695"/>
    </source>
</evidence>
<proteinExistence type="inferred from homology"/>
<dbReference type="Gene3D" id="3.30.230.70">
    <property type="entry name" value="GHMP Kinase, N-terminal domain"/>
    <property type="match status" value="2"/>
</dbReference>
<dbReference type="RefSeq" id="WP_249915349.1">
    <property type="nucleotide sequence ID" value="NZ_JAMGBB010000001.1"/>
</dbReference>
<dbReference type="PANTHER" id="PTHR11252">
    <property type="entry name" value="POLYRIBONUCLEOTIDE NUCLEOTIDYLTRANSFERASE"/>
    <property type="match status" value="1"/>
</dbReference>
<evidence type="ECO:0000259" key="9">
    <source>
        <dbReference type="PROSITE" id="PS50126"/>
    </source>
</evidence>
<evidence type="ECO:0000256" key="1">
    <source>
        <dbReference type="ARBA" id="ARBA00007404"/>
    </source>
</evidence>
<dbReference type="EMBL" id="JAMGBB010000001">
    <property type="protein sequence ID" value="MCL6740941.1"/>
    <property type="molecule type" value="Genomic_DNA"/>
</dbReference>
<dbReference type="InterPro" id="IPR012162">
    <property type="entry name" value="PNPase"/>
</dbReference>
<dbReference type="Pfam" id="PF00013">
    <property type="entry name" value="KH_1"/>
    <property type="match status" value="1"/>
</dbReference>
<dbReference type="NCBIfam" id="TIGR03591">
    <property type="entry name" value="polynuc_phos"/>
    <property type="match status" value="1"/>
</dbReference>
<dbReference type="InterPro" id="IPR020568">
    <property type="entry name" value="Ribosomal_Su5_D2-typ_SF"/>
</dbReference>
<dbReference type="InterPro" id="IPR015847">
    <property type="entry name" value="ExoRNase_PH_dom2"/>
</dbReference>